<dbReference type="Proteomes" id="UP001239167">
    <property type="component" value="Unassembled WGS sequence"/>
</dbReference>
<sequence>MQDLGIRVLFEGENGIRLLLGLLVTIKLSVITIIASCILGTIMGMLMTLRHPAVHFITRIYLEFIRIMPQLVLLFIAYFGLTRAAGINLSGFTAAVIVFILWGTAEMGDLVRSALISIPRNQYESGAALGFSKIQLYRFIILPQALRRLIPPAMNLATRMIMTTSLVVLIGVVEMLKVGQQIIEANRYTAPTAALWIYGAIFFLYFFSCWPLTLAANCLEKRWKE</sequence>
<evidence type="ECO:0000256" key="2">
    <source>
        <dbReference type="ARBA" id="ARBA00022448"/>
    </source>
</evidence>
<evidence type="ECO:0000256" key="6">
    <source>
        <dbReference type="ARBA" id="ARBA00023136"/>
    </source>
</evidence>
<accession>A0ABT9Y8W1</accession>
<comment type="similarity">
    <text evidence="7">Belongs to the binding-protein-dependent transport system permease family.</text>
</comment>
<dbReference type="CDD" id="cd06261">
    <property type="entry name" value="TM_PBP2"/>
    <property type="match status" value="1"/>
</dbReference>
<dbReference type="PANTHER" id="PTHR30614">
    <property type="entry name" value="MEMBRANE COMPONENT OF AMINO ACID ABC TRANSPORTER"/>
    <property type="match status" value="1"/>
</dbReference>
<reference evidence="9 10" key="1">
    <citation type="submission" date="2023-07" db="EMBL/GenBank/DDBJ databases">
        <title>Genomic Encyclopedia of Type Strains, Phase IV (KMG-IV): sequencing the most valuable type-strain genomes for metagenomic binning, comparative biology and taxonomic classification.</title>
        <authorList>
            <person name="Goeker M."/>
        </authorList>
    </citation>
    <scope>NUCLEOTIDE SEQUENCE [LARGE SCALE GENOMIC DNA]</scope>
    <source>
        <strain evidence="9 10">DSM 16980</strain>
    </source>
</reference>
<dbReference type="InterPro" id="IPR000515">
    <property type="entry name" value="MetI-like"/>
</dbReference>
<keyword evidence="2 7" id="KW-0813">Transport</keyword>
<keyword evidence="4 7" id="KW-0812">Transmembrane</keyword>
<evidence type="ECO:0000256" key="3">
    <source>
        <dbReference type="ARBA" id="ARBA00022475"/>
    </source>
</evidence>
<gene>
    <name evidence="9" type="ORF">J2S01_001323</name>
</gene>
<feature type="transmembrane region" description="Helical" evidence="7">
    <location>
        <begin position="20"/>
        <end position="48"/>
    </location>
</feature>
<proteinExistence type="inferred from homology"/>
<dbReference type="EMBL" id="JAUSUE010000007">
    <property type="protein sequence ID" value="MDQ0203607.1"/>
    <property type="molecule type" value="Genomic_DNA"/>
</dbReference>
<dbReference type="Gene3D" id="1.10.3720.10">
    <property type="entry name" value="MetI-like"/>
    <property type="match status" value="1"/>
</dbReference>
<evidence type="ECO:0000259" key="8">
    <source>
        <dbReference type="PROSITE" id="PS50928"/>
    </source>
</evidence>
<dbReference type="SUPFAM" id="SSF161098">
    <property type="entry name" value="MetI-like"/>
    <property type="match status" value="1"/>
</dbReference>
<keyword evidence="10" id="KW-1185">Reference proteome</keyword>
<organism evidence="9 10">
    <name type="scientific">Pectinatus haikarae</name>
    <dbReference type="NCBI Taxonomy" id="349096"/>
    <lineage>
        <taxon>Bacteria</taxon>
        <taxon>Bacillati</taxon>
        <taxon>Bacillota</taxon>
        <taxon>Negativicutes</taxon>
        <taxon>Selenomonadales</taxon>
        <taxon>Selenomonadaceae</taxon>
        <taxon>Pectinatus</taxon>
    </lineage>
</organism>
<dbReference type="NCBIfam" id="TIGR01726">
    <property type="entry name" value="HEQRo_perm_3TM"/>
    <property type="match status" value="1"/>
</dbReference>
<evidence type="ECO:0000313" key="10">
    <source>
        <dbReference type="Proteomes" id="UP001239167"/>
    </source>
</evidence>
<keyword evidence="3" id="KW-1003">Cell membrane</keyword>
<dbReference type="InterPro" id="IPR010065">
    <property type="entry name" value="AA_ABC_transptr_permease_3TM"/>
</dbReference>
<protein>
    <submittedName>
        <fullName evidence="9">Polar amino acid transport system permease protein</fullName>
    </submittedName>
</protein>
<comment type="subcellular location">
    <subcellularLocation>
        <location evidence="1 7">Cell membrane</location>
        <topology evidence="1 7">Multi-pass membrane protein</topology>
    </subcellularLocation>
</comment>
<dbReference type="PROSITE" id="PS50928">
    <property type="entry name" value="ABC_TM1"/>
    <property type="match status" value="1"/>
</dbReference>
<evidence type="ECO:0000256" key="5">
    <source>
        <dbReference type="ARBA" id="ARBA00022989"/>
    </source>
</evidence>
<dbReference type="PANTHER" id="PTHR30614:SF36">
    <property type="entry name" value="ABC TRANSPORTER MEMBRANE-SPANNING PERMEASE-GLUTAMINE TRANSPORT"/>
    <property type="match status" value="1"/>
</dbReference>
<feature type="transmembrane region" description="Helical" evidence="7">
    <location>
        <begin position="156"/>
        <end position="176"/>
    </location>
</feature>
<name>A0ABT9Y8W1_9FIRM</name>
<dbReference type="InterPro" id="IPR043429">
    <property type="entry name" value="ArtM/GltK/GlnP/TcyL/YhdX-like"/>
</dbReference>
<dbReference type="Pfam" id="PF00528">
    <property type="entry name" value="BPD_transp_1"/>
    <property type="match status" value="1"/>
</dbReference>
<keyword evidence="6 7" id="KW-0472">Membrane</keyword>
<feature type="transmembrane region" description="Helical" evidence="7">
    <location>
        <begin position="60"/>
        <end position="81"/>
    </location>
</feature>
<comment type="caution">
    <text evidence="9">The sequence shown here is derived from an EMBL/GenBank/DDBJ whole genome shotgun (WGS) entry which is preliminary data.</text>
</comment>
<evidence type="ECO:0000256" key="4">
    <source>
        <dbReference type="ARBA" id="ARBA00022692"/>
    </source>
</evidence>
<keyword evidence="5 7" id="KW-1133">Transmembrane helix</keyword>
<dbReference type="RefSeq" id="WP_196604383.1">
    <property type="nucleotide sequence ID" value="NZ_CP116940.1"/>
</dbReference>
<dbReference type="InterPro" id="IPR035906">
    <property type="entry name" value="MetI-like_sf"/>
</dbReference>
<feature type="transmembrane region" description="Helical" evidence="7">
    <location>
        <begin position="87"/>
        <end position="105"/>
    </location>
</feature>
<feature type="domain" description="ABC transmembrane type-1" evidence="8">
    <location>
        <begin position="22"/>
        <end position="216"/>
    </location>
</feature>
<evidence type="ECO:0000256" key="1">
    <source>
        <dbReference type="ARBA" id="ARBA00004651"/>
    </source>
</evidence>
<evidence type="ECO:0000313" key="9">
    <source>
        <dbReference type="EMBL" id="MDQ0203607.1"/>
    </source>
</evidence>
<evidence type="ECO:0000256" key="7">
    <source>
        <dbReference type="RuleBase" id="RU363032"/>
    </source>
</evidence>
<feature type="transmembrane region" description="Helical" evidence="7">
    <location>
        <begin position="196"/>
        <end position="219"/>
    </location>
</feature>